<organism evidence="1">
    <name type="scientific">Xanthomonas hortorum pv. gardneri</name>
    <dbReference type="NCBI Taxonomy" id="2754056"/>
    <lineage>
        <taxon>Bacteria</taxon>
        <taxon>Pseudomonadati</taxon>
        <taxon>Pseudomonadota</taxon>
        <taxon>Gammaproteobacteria</taxon>
        <taxon>Lysobacterales</taxon>
        <taxon>Lysobacteraceae</taxon>
        <taxon>Xanthomonas</taxon>
    </lineage>
</organism>
<dbReference type="InterPro" id="IPR011008">
    <property type="entry name" value="Dimeric_a/b-barrel"/>
</dbReference>
<protein>
    <recommendedName>
        <fullName evidence="2">RNA signal recognition particle 4.5S RNA</fullName>
    </recommendedName>
</protein>
<evidence type="ECO:0000313" key="1">
    <source>
        <dbReference type="EMBL" id="CAD0345890.1"/>
    </source>
</evidence>
<reference evidence="1" key="1">
    <citation type="submission" date="2020-07" db="EMBL/GenBank/DDBJ databases">
        <authorList>
            <person name="Pothier F. J."/>
        </authorList>
    </citation>
    <scope>NUCLEOTIDE SEQUENCE</scope>
    <source>
        <strain evidence="1">CFBP 8129</strain>
    </source>
</reference>
<evidence type="ECO:0008006" key="2">
    <source>
        <dbReference type="Google" id="ProtNLM"/>
    </source>
</evidence>
<accession>A0A0G8KD34</accession>
<dbReference type="GeneID" id="55512653"/>
<dbReference type="AlphaFoldDB" id="A0A0G8KD34"/>
<dbReference type="EMBL" id="LR828253">
    <property type="protein sequence ID" value="CAD0345890.1"/>
    <property type="molecule type" value="Genomic_DNA"/>
</dbReference>
<dbReference type="EMBL" id="LR828253">
    <property type="protein sequence ID" value="CAD0345893.1"/>
    <property type="molecule type" value="Genomic_DNA"/>
</dbReference>
<dbReference type="InterPro" id="IPR009874">
    <property type="entry name" value="DUF1428"/>
</dbReference>
<dbReference type="OrthoDB" id="9792392at2"/>
<name>A0A0G8KD34_9XANT</name>
<dbReference type="PIRSF" id="PIRSF007028">
    <property type="entry name" value="UCP007028"/>
    <property type="match status" value="1"/>
</dbReference>
<dbReference type="RefSeq" id="WP_006450595.1">
    <property type="nucleotide sequence ID" value="NZ_CP018728.1"/>
</dbReference>
<dbReference type="Pfam" id="PF07237">
    <property type="entry name" value="DUF1428"/>
    <property type="match status" value="1"/>
</dbReference>
<proteinExistence type="predicted"/>
<dbReference type="Gene3D" id="3.30.70.100">
    <property type="match status" value="1"/>
</dbReference>
<dbReference type="SUPFAM" id="SSF54909">
    <property type="entry name" value="Dimeric alpha+beta barrel"/>
    <property type="match status" value="1"/>
</dbReference>
<gene>
    <name evidence="1" type="primary">ybaA</name>
    <name evidence="1" type="ORF">CFBP8129_31220</name>
</gene>
<dbReference type="STRING" id="90270.BI317_07425"/>
<sequence length="121" mass="13684">MSYIDGFVLAVPTANKDRFLEHARMGDSMIMEYGALRVVECWGDDVPHGQQTDFYRAVEAATDETVLFSWIEWPDKATRDSGMQKMMDDPRMNPAVNPMPYDGKRMIFGGFVPVLDLGRSA</sequence>